<dbReference type="KEGG" id="mspg:F6B93_08460"/>
<evidence type="ECO:0000259" key="2">
    <source>
        <dbReference type="Pfam" id="PF23717"/>
    </source>
</evidence>
<keyword evidence="4" id="KW-1185">Reference proteome</keyword>
<protein>
    <recommendedName>
        <fullName evidence="2">DUF7159 domain-containing protein</fullName>
    </recommendedName>
</protein>
<feature type="region of interest" description="Disordered" evidence="1">
    <location>
        <begin position="339"/>
        <end position="488"/>
    </location>
</feature>
<proteinExistence type="predicted"/>
<name>A0A975PWU5_9MYCO</name>
<feature type="compositionally biased region" description="Pro residues" evidence="1">
    <location>
        <begin position="388"/>
        <end position="405"/>
    </location>
</feature>
<evidence type="ECO:0000313" key="3">
    <source>
        <dbReference type="EMBL" id="QUR67124.1"/>
    </source>
</evidence>
<dbReference type="AlphaFoldDB" id="A0A975PWU5"/>
<feature type="compositionally biased region" description="Pro residues" evidence="1">
    <location>
        <begin position="431"/>
        <end position="443"/>
    </location>
</feature>
<dbReference type="RefSeq" id="WP_211698692.1">
    <property type="nucleotide sequence ID" value="NZ_CP046600.1"/>
</dbReference>
<organism evidence="3 4">
    <name type="scientific">Mycobacterium spongiae</name>
    <dbReference type="NCBI Taxonomy" id="886343"/>
    <lineage>
        <taxon>Bacteria</taxon>
        <taxon>Bacillati</taxon>
        <taxon>Actinomycetota</taxon>
        <taxon>Actinomycetes</taxon>
        <taxon>Mycobacteriales</taxon>
        <taxon>Mycobacteriaceae</taxon>
        <taxon>Mycobacterium</taxon>
    </lineage>
</organism>
<sequence>MDVVLGVSMGSAAIQMVVIEGENADGATLDEDDFRVGAGDVSAAPGQTLAAILGTRQGAAQAGHQLTSTGVAWTHPGEAAVLHDTLAAHNINDVMLVSSLLAAAALTHTVGHAIGDRHTALLLIEPDSATVAMVDSADGSVTAVRKEPLLIPQHGGDTDTEIVGQLAAMVMGTATNGASLPDGVFAMCHGVDVVGLKPALEAALPLRVNAAEEPHLALARGAALASANAPLFVSSTAALAYAQDPGTGEVDGYTLTARRNAAGIAHRGGQAPVAYSDIADDDSDADTIHVDTDPAERDTQQRRKSLLLASGALGMICITAAVALELAVALKARPTVALLPNPVENPSVPTEQATIPTPPAPTSPAPPPTRQTEPAPQPAEDVLSVPSPEAPEPASPIPAIVPVPAPAASVPGPNIQLPDNGPHTAPRMDLPAPPIQRPRPPIQLPRLPIALPALPIGPPKPPVRVQRPAPKVERPKRKAPALRRPAPVRPRVPILAPALPRIPSILPNRGR</sequence>
<feature type="region of interest" description="Disordered" evidence="1">
    <location>
        <begin position="278"/>
        <end position="301"/>
    </location>
</feature>
<accession>A0A975PWU5</accession>
<feature type="compositionally biased region" description="Low complexity" evidence="1">
    <location>
        <begin position="444"/>
        <end position="454"/>
    </location>
</feature>
<dbReference type="Pfam" id="PF23717">
    <property type="entry name" value="DUF7159"/>
    <property type="match status" value="1"/>
</dbReference>
<dbReference type="EMBL" id="CP046600">
    <property type="protein sequence ID" value="QUR67124.1"/>
    <property type="molecule type" value="Genomic_DNA"/>
</dbReference>
<feature type="domain" description="DUF7159" evidence="2">
    <location>
        <begin position="2"/>
        <end position="237"/>
    </location>
</feature>
<dbReference type="Proteomes" id="UP000682202">
    <property type="component" value="Chromosome"/>
</dbReference>
<evidence type="ECO:0000313" key="4">
    <source>
        <dbReference type="Proteomes" id="UP000682202"/>
    </source>
</evidence>
<feature type="compositionally biased region" description="Basic and acidic residues" evidence="1">
    <location>
        <begin position="286"/>
        <end position="301"/>
    </location>
</feature>
<gene>
    <name evidence="3" type="ORF">F6B93_08460</name>
</gene>
<feature type="compositionally biased region" description="Pro residues" evidence="1">
    <location>
        <begin position="356"/>
        <end position="369"/>
    </location>
</feature>
<dbReference type="InterPro" id="IPR055583">
    <property type="entry name" value="DUF7159"/>
</dbReference>
<reference evidence="3" key="1">
    <citation type="submission" date="2019-12" db="EMBL/GenBank/DDBJ databases">
        <title>Mycobacterium spongiae sp. nov.</title>
        <authorList>
            <person name="Stinear T."/>
        </authorList>
    </citation>
    <scope>NUCLEOTIDE SEQUENCE</scope>
    <source>
        <strain evidence="3">FSD4b-SM</strain>
    </source>
</reference>
<evidence type="ECO:0000256" key="1">
    <source>
        <dbReference type="SAM" id="MobiDB-lite"/>
    </source>
</evidence>